<dbReference type="AlphaFoldDB" id="A0A6J4R542"/>
<protein>
    <submittedName>
        <fullName evidence="2">Quinone oxidoreductase</fullName>
        <ecNumber evidence="2">1.6.5.5</ecNumber>
    </submittedName>
</protein>
<dbReference type="GO" id="GO:0003960">
    <property type="term" value="F:quinone reductase (NADPH) activity"/>
    <property type="evidence" value="ECO:0007669"/>
    <property type="project" value="UniProtKB-EC"/>
</dbReference>
<feature type="compositionally biased region" description="Basic residues" evidence="1">
    <location>
        <begin position="105"/>
        <end position="134"/>
    </location>
</feature>
<proteinExistence type="predicted"/>
<feature type="non-terminal residue" evidence="2">
    <location>
        <position position="1"/>
    </location>
</feature>
<feature type="region of interest" description="Disordered" evidence="1">
    <location>
        <begin position="1"/>
        <end position="222"/>
    </location>
</feature>
<keyword evidence="2" id="KW-0560">Oxidoreductase</keyword>
<gene>
    <name evidence="2" type="ORF">AVDCRST_MAG02-2589</name>
</gene>
<accession>A0A6J4R542</accession>
<feature type="compositionally biased region" description="Basic and acidic residues" evidence="1">
    <location>
        <begin position="303"/>
        <end position="318"/>
    </location>
</feature>
<organism evidence="2">
    <name type="scientific">uncultured Rubrobacteraceae bacterium</name>
    <dbReference type="NCBI Taxonomy" id="349277"/>
    <lineage>
        <taxon>Bacteria</taxon>
        <taxon>Bacillati</taxon>
        <taxon>Actinomycetota</taxon>
        <taxon>Rubrobacteria</taxon>
        <taxon>Rubrobacterales</taxon>
        <taxon>Rubrobacteraceae</taxon>
        <taxon>environmental samples</taxon>
    </lineage>
</organism>
<evidence type="ECO:0000313" key="2">
    <source>
        <dbReference type="EMBL" id="CAA9463051.1"/>
    </source>
</evidence>
<name>A0A6J4R542_9ACTN</name>
<feature type="non-terminal residue" evidence="2">
    <location>
        <position position="349"/>
    </location>
</feature>
<feature type="region of interest" description="Disordered" evidence="1">
    <location>
        <begin position="299"/>
        <end position="349"/>
    </location>
</feature>
<dbReference type="EMBL" id="CADCVH010000086">
    <property type="protein sequence ID" value="CAA9463051.1"/>
    <property type="molecule type" value="Genomic_DNA"/>
</dbReference>
<feature type="compositionally biased region" description="Basic and acidic residues" evidence="1">
    <location>
        <begin position="78"/>
        <end position="104"/>
    </location>
</feature>
<feature type="compositionally biased region" description="Basic residues" evidence="1">
    <location>
        <begin position="212"/>
        <end position="222"/>
    </location>
</feature>
<feature type="compositionally biased region" description="Basic and acidic residues" evidence="1">
    <location>
        <begin position="268"/>
        <end position="278"/>
    </location>
</feature>
<dbReference type="EC" id="1.6.5.5" evidence="2"/>
<feature type="compositionally biased region" description="Low complexity" evidence="1">
    <location>
        <begin position="24"/>
        <end position="38"/>
    </location>
</feature>
<feature type="compositionally biased region" description="Basic residues" evidence="1">
    <location>
        <begin position="170"/>
        <end position="179"/>
    </location>
</feature>
<reference evidence="2" key="1">
    <citation type="submission" date="2020-02" db="EMBL/GenBank/DDBJ databases">
        <authorList>
            <person name="Meier V. D."/>
        </authorList>
    </citation>
    <scope>NUCLEOTIDE SEQUENCE</scope>
    <source>
        <strain evidence="2">AVDCRST_MAG02</strain>
    </source>
</reference>
<feature type="compositionally biased region" description="Basic and acidic residues" evidence="1">
    <location>
        <begin position="1"/>
        <end position="19"/>
    </location>
</feature>
<evidence type="ECO:0000256" key="1">
    <source>
        <dbReference type="SAM" id="MobiDB-lite"/>
    </source>
</evidence>
<feature type="compositionally biased region" description="Basic residues" evidence="1">
    <location>
        <begin position="190"/>
        <end position="202"/>
    </location>
</feature>
<feature type="region of interest" description="Disordered" evidence="1">
    <location>
        <begin position="252"/>
        <end position="278"/>
    </location>
</feature>
<sequence>DEDHRDQDAHEDRDSDAARGRAGGARNAPAGPGRSGARAGRGPGRGGRGRLLRSADAQGPLLLPAQVPLRAGLRPGRRGGERGRGRRRGDARCPGRRPDGDRSLGRPRRARRCRRDARPRKPRPRRRGRGRHQRGYGLADAPPGRRGSFRSDRARARCFRRGGDAARAARAPRRRRSHRDRLGPQARLRAVSRRRAGRLQGRRAREGARDLARRRRRRLRPRRRAGIGRFLRDAPPGRDARHLRFRLHARQQHGALDQALPTHLRPRPPLERHPRRQEGDVLLRKALAQVLRGGPLHGLLAARRREDRGARDHPDAARRGGRSARAPGLRPGERQGGARAGTRRAAKRV</sequence>